<comment type="caution">
    <text evidence="5">The sequence shown here is derived from an EMBL/GenBank/DDBJ whole genome shotgun (WGS) entry which is preliminary data.</text>
</comment>
<dbReference type="InterPro" id="IPR016166">
    <property type="entry name" value="FAD-bd_PCMH"/>
</dbReference>
<dbReference type="EMBL" id="JACGCM010001165">
    <property type="protein sequence ID" value="KAF6160356.1"/>
    <property type="molecule type" value="Genomic_DNA"/>
</dbReference>
<dbReference type="PANTHER" id="PTHR13878:SF102">
    <property type="entry name" value="CYTOKININ DEHYDROGENASE 5"/>
    <property type="match status" value="1"/>
</dbReference>
<name>A0A7J7MZQ3_9MAGN</name>
<evidence type="ECO:0000256" key="3">
    <source>
        <dbReference type="ARBA" id="ARBA00023002"/>
    </source>
</evidence>
<reference evidence="5 6" key="1">
    <citation type="journal article" date="2020" name="IScience">
        <title>Genome Sequencing of the Endangered Kingdonia uniflora (Circaeasteraceae, Ranunculales) Reveals Potential Mechanisms of Evolutionary Specialization.</title>
        <authorList>
            <person name="Sun Y."/>
            <person name="Deng T."/>
            <person name="Zhang A."/>
            <person name="Moore M.J."/>
            <person name="Landis J.B."/>
            <person name="Lin N."/>
            <person name="Zhang H."/>
            <person name="Zhang X."/>
            <person name="Huang J."/>
            <person name="Zhang X."/>
            <person name="Sun H."/>
            <person name="Wang H."/>
        </authorList>
    </citation>
    <scope>NUCLEOTIDE SEQUENCE [LARGE SCALE GENOMIC DNA]</scope>
    <source>
        <strain evidence="5">TB1705</strain>
        <tissue evidence="5">Leaf</tissue>
    </source>
</reference>
<gene>
    <name evidence="5" type="ORF">GIB67_019125</name>
</gene>
<dbReference type="Gene3D" id="3.30.465.10">
    <property type="match status" value="1"/>
</dbReference>
<feature type="domain" description="FAD-binding PCMH-type" evidence="4">
    <location>
        <begin position="70"/>
        <end position="322"/>
    </location>
</feature>
<dbReference type="PROSITE" id="PS51387">
    <property type="entry name" value="FAD_PCMH"/>
    <property type="match status" value="1"/>
</dbReference>
<keyword evidence="3" id="KW-0560">Oxidoreductase</keyword>
<dbReference type="Gene3D" id="3.30.43.10">
    <property type="entry name" value="Uridine Diphospho-n-acetylenolpyruvylglucosamine Reductase, domain 2"/>
    <property type="match status" value="1"/>
</dbReference>
<evidence type="ECO:0000313" key="5">
    <source>
        <dbReference type="EMBL" id="KAF6160356.1"/>
    </source>
</evidence>
<dbReference type="GO" id="GO:0016491">
    <property type="term" value="F:oxidoreductase activity"/>
    <property type="evidence" value="ECO:0007669"/>
    <property type="project" value="UniProtKB-KW"/>
</dbReference>
<sequence>MKLADIPFALVKAAIKLVPIEPRTNEDIQAFEYSFRNLIVSLGSDVKSVVEVSHMLKGLILRIDDGKDKMSAVIIDKLEQESAAKINEVSAARDNLALRLEEDGYSKADIMVMVKGRSTDVVGFVEEDDEEVAAPTPICETVFRLVILALNLNRLHGNISINPSDIKRISLDFGNMRHVESLAVLYPNLAHDIVELVKMSYQSEKEREEPIQGLMGSYVDIWGGDLWVNVLNWTTTYGLAPKSWTNYLYVIVGGTLSNAGVGGQSFIHGPQISNVYELDIVTGKGELKTCSKEENSELFYEVLGGLGQFGIITRARIALEPAPESMVLIHLTYIDFSKFTKDIEYLISLHEKPMSERFDCVLGLVFLDQGGVIYVLEVVKYFDKSIKDIIRQDVSELRLIVENLMKDLAKEKN</sequence>
<evidence type="ECO:0000259" key="4">
    <source>
        <dbReference type="PROSITE" id="PS51387"/>
    </source>
</evidence>
<proteinExistence type="inferred from homology"/>
<dbReference type="Proteomes" id="UP000541444">
    <property type="component" value="Unassembled WGS sequence"/>
</dbReference>
<evidence type="ECO:0000256" key="2">
    <source>
        <dbReference type="ARBA" id="ARBA00005466"/>
    </source>
</evidence>
<protein>
    <recommendedName>
        <fullName evidence="4">FAD-binding PCMH-type domain-containing protein</fullName>
    </recommendedName>
</protein>
<accession>A0A7J7MZQ3</accession>
<dbReference type="Gene3D" id="3.40.462.10">
    <property type="entry name" value="FAD-linked oxidases, C-terminal domain"/>
    <property type="match status" value="1"/>
</dbReference>
<evidence type="ECO:0000256" key="1">
    <source>
        <dbReference type="ARBA" id="ARBA00001974"/>
    </source>
</evidence>
<dbReference type="InterPro" id="IPR036318">
    <property type="entry name" value="FAD-bd_PCMH-like_sf"/>
</dbReference>
<dbReference type="InterPro" id="IPR016167">
    <property type="entry name" value="FAD-bd_PCMH_sub1"/>
</dbReference>
<dbReference type="PANTHER" id="PTHR13878">
    <property type="entry name" value="GULONOLACTONE OXIDASE"/>
    <property type="match status" value="1"/>
</dbReference>
<dbReference type="GO" id="GO:0071949">
    <property type="term" value="F:FAD binding"/>
    <property type="evidence" value="ECO:0007669"/>
    <property type="project" value="InterPro"/>
</dbReference>
<dbReference type="InterPro" id="IPR050432">
    <property type="entry name" value="FAD-linked_Oxidoreductases_BP"/>
</dbReference>
<dbReference type="SUPFAM" id="SSF56176">
    <property type="entry name" value="FAD-binding/transporter-associated domain-like"/>
    <property type="match status" value="1"/>
</dbReference>
<organism evidence="5 6">
    <name type="scientific">Kingdonia uniflora</name>
    <dbReference type="NCBI Taxonomy" id="39325"/>
    <lineage>
        <taxon>Eukaryota</taxon>
        <taxon>Viridiplantae</taxon>
        <taxon>Streptophyta</taxon>
        <taxon>Embryophyta</taxon>
        <taxon>Tracheophyta</taxon>
        <taxon>Spermatophyta</taxon>
        <taxon>Magnoliopsida</taxon>
        <taxon>Ranunculales</taxon>
        <taxon>Circaeasteraceae</taxon>
        <taxon>Kingdonia</taxon>
    </lineage>
</organism>
<dbReference type="InterPro" id="IPR016169">
    <property type="entry name" value="FAD-bd_PCMH_sub2"/>
</dbReference>
<evidence type="ECO:0000313" key="6">
    <source>
        <dbReference type="Proteomes" id="UP000541444"/>
    </source>
</evidence>
<comment type="cofactor">
    <cofactor evidence="1">
        <name>FAD</name>
        <dbReference type="ChEBI" id="CHEBI:57692"/>
    </cofactor>
</comment>
<dbReference type="InterPro" id="IPR016170">
    <property type="entry name" value="Cytok_DH_C_sf"/>
</dbReference>
<dbReference type="AlphaFoldDB" id="A0A7J7MZQ3"/>
<keyword evidence="6" id="KW-1185">Reference proteome</keyword>
<dbReference type="OrthoDB" id="415825at2759"/>
<comment type="similarity">
    <text evidence="2">Belongs to the oxygen-dependent FAD-linked oxidoreductase family.</text>
</comment>